<dbReference type="InterPro" id="IPR007621">
    <property type="entry name" value="TPM_dom"/>
</dbReference>
<dbReference type="Pfam" id="PF04536">
    <property type="entry name" value="TPM_phosphatase"/>
    <property type="match status" value="1"/>
</dbReference>
<accession>A0A2U1BIP9</accession>
<dbReference type="OrthoDB" id="1864189at2"/>
<evidence type="ECO:0000256" key="1">
    <source>
        <dbReference type="SAM" id="MobiDB-lite"/>
    </source>
</evidence>
<dbReference type="GeneID" id="93228318"/>
<keyword evidence="2" id="KW-0812">Transmembrane</keyword>
<dbReference type="EMBL" id="QEKK01000006">
    <property type="protein sequence ID" value="PVY48506.1"/>
    <property type="molecule type" value="Genomic_DNA"/>
</dbReference>
<evidence type="ECO:0000313" key="5">
    <source>
        <dbReference type="Proteomes" id="UP000245778"/>
    </source>
</evidence>
<gene>
    <name evidence="4" type="ORF">C7373_10611</name>
</gene>
<keyword evidence="2" id="KW-1133">Transmembrane helix</keyword>
<dbReference type="AlphaFoldDB" id="A0A2U1BIP9"/>
<proteinExistence type="predicted"/>
<feature type="transmembrane region" description="Helical" evidence="2">
    <location>
        <begin position="203"/>
        <end position="221"/>
    </location>
</feature>
<reference evidence="4 5" key="1">
    <citation type="submission" date="2018-04" db="EMBL/GenBank/DDBJ databases">
        <title>Genomic Encyclopedia of Type Strains, Phase IV (KMG-IV): sequencing the most valuable type-strain genomes for metagenomic binning, comparative biology and taxonomic classification.</title>
        <authorList>
            <person name="Goeker M."/>
        </authorList>
    </citation>
    <scope>NUCLEOTIDE SEQUENCE [LARGE SCALE GENOMIC DNA]</scope>
    <source>
        <strain evidence="4 5">DSM 26588</strain>
    </source>
</reference>
<evidence type="ECO:0000256" key="2">
    <source>
        <dbReference type="SAM" id="Phobius"/>
    </source>
</evidence>
<feature type="compositionally biased region" description="Pro residues" evidence="1">
    <location>
        <begin position="263"/>
        <end position="285"/>
    </location>
</feature>
<organism evidence="4 5">
    <name type="scientific">Intestinimonas butyriciproducens</name>
    <dbReference type="NCBI Taxonomy" id="1297617"/>
    <lineage>
        <taxon>Bacteria</taxon>
        <taxon>Bacillati</taxon>
        <taxon>Bacillota</taxon>
        <taxon>Clostridia</taxon>
        <taxon>Eubacteriales</taxon>
        <taxon>Intestinimonas</taxon>
    </lineage>
</organism>
<evidence type="ECO:0000313" key="4">
    <source>
        <dbReference type="EMBL" id="PVY48506.1"/>
    </source>
</evidence>
<feature type="compositionally biased region" description="Gly residues" evidence="1">
    <location>
        <begin position="286"/>
        <end position="305"/>
    </location>
</feature>
<feature type="region of interest" description="Disordered" evidence="1">
    <location>
        <begin position="261"/>
        <end position="357"/>
    </location>
</feature>
<evidence type="ECO:0000259" key="3">
    <source>
        <dbReference type="Pfam" id="PF04536"/>
    </source>
</evidence>
<protein>
    <submittedName>
        <fullName evidence="4">Putative membrane protein YgcG</fullName>
    </submittedName>
</protein>
<feature type="compositionally biased region" description="Low complexity" evidence="1">
    <location>
        <begin position="306"/>
        <end position="320"/>
    </location>
</feature>
<dbReference type="RefSeq" id="WP_116722205.1">
    <property type="nucleotide sequence ID" value="NZ_CP011524.1"/>
</dbReference>
<comment type="caution">
    <text evidence="4">The sequence shown here is derived from an EMBL/GenBank/DDBJ whole genome shotgun (WGS) entry which is preliminary data.</text>
</comment>
<dbReference type="Gene3D" id="3.10.310.50">
    <property type="match status" value="1"/>
</dbReference>
<feature type="domain" description="TPM" evidence="3">
    <location>
        <begin position="60"/>
        <end position="164"/>
    </location>
</feature>
<name>A0A2U1BIP9_9FIRM</name>
<dbReference type="Proteomes" id="UP000245778">
    <property type="component" value="Unassembled WGS sequence"/>
</dbReference>
<sequence length="357" mass="37985">MKFFQKRSVAVVLTLLIILASIGLGQVRRPVQSSPAPEPADPSALDTSLNTSGYTDWLWDEAGVLSDATEETLCLYNANWDARYGMIMAVAAVSDTDGMAIDTYTYQLGNDIGLGSQDLLLVMDVGGQDAFLIPGDSVTSALSDSVITQYMDQYYDAFMARDYDTFALGVFSSFQTFFSSHLNAAQSTPAPGYAEGYVRDVSWVVQIFFLILLILIVFSIIDSTRYTAYRRRYYGMGVPPVVFRPLLFWHGPGYGWYRRRWRQPPPPPGRGPRPPRGPGGGPTPPRGGGFSSGPKRGGFGGGSRGSGFSSGSRGSGFSSGSRGGGFSSGSRGGGFSSGSRGGGFGGGSRGGGFGGRR</sequence>
<keyword evidence="2" id="KW-0472">Membrane</keyword>
<feature type="compositionally biased region" description="Gly residues" evidence="1">
    <location>
        <begin position="321"/>
        <end position="357"/>
    </location>
</feature>